<name>A0A914KKL4_MELIC</name>
<accession>A0A914KKL4</accession>
<keyword evidence="1" id="KW-0863">Zinc-finger</keyword>
<dbReference type="Gene3D" id="3.30.160.60">
    <property type="entry name" value="Classic Zinc Finger"/>
    <property type="match status" value="1"/>
</dbReference>
<keyword evidence="1" id="KW-0862">Zinc</keyword>
<feature type="domain" description="C2H2-type" evidence="3">
    <location>
        <begin position="565"/>
        <end position="595"/>
    </location>
</feature>
<feature type="region of interest" description="Disordered" evidence="2">
    <location>
        <begin position="123"/>
        <end position="151"/>
    </location>
</feature>
<dbReference type="PROSITE" id="PS50157">
    <property type="entry name" value="ZINC_FINGER_C2H2_2"/>
    <property type="match status" value="1"/>
</dbReference>
<sequence>MENRVRREKISLEKFGYYLFTLLNSKDDGYDSLTELIKDFINYHKYDPEEQAILLKFSSLKQLLESKEMFKFVNVLRTTNEKGEKVTVYMASHDINAIKQGQRLAVQEIERRQKKNQFFQQKNQVLQDERNREPQRENCRPNGMNQNGKRYPMQQHNGRILGVNQQPRGNTLPRQPYSNPAFEPLRTLAEIRNDQIRQQQQRMINNEKEASKTSKKNVATETEKTCTKCICTECARFAQVLHKFVDKEKEKRQKNVELNKSYNISKELMNVTEATEINLIQINSFNTTRGSVEVVEQSEGNENESVSDLIRFSRNNSGLECEVERNSSVNSFNNIDFQNAFNSFMEDRIENLNEDEISGDFSLLREILDESVTGINKQQKSQNNEKINNKIAIPGKGASTFIFNSKYYKKCPKCPYRQTLEHFMNEGHQMIEDVYQEDEEEETEEEENSIVEESDLGDNNEEEVFDESNFLSEESTDDEEESTPRPRNQTQLVKNNEKKNFCNLCNMEFSSPRGLSIHNGKNKRHKELLLTTRKMADLVVSDVGSNNSSNNTTNNTNNNNTSNLFLCDSPGCKSIFETPDKLKVHQRKLHTVREYVCNCGKAYINEGWLKKHKSEKGH</sequence>
<feature type="region of interest" description="Disordered" evidence="2">
    <location>
        <begin position="436"/>
        <end position="491"/>
    </location>
</feature>
<evidence type="ECO:0000256" key="1">
    <source>
        <dbReference type="PROSITE-ProRule" id="PRU00042"/>
    </source>
</evidence>
<keyword evidence="4" id="KW-1185">Reference proteome</keyword>
<dbReference type="WBParaSite" id="Minc3s00030g01847">
    <property type="protein sequence ID" value="Minc3s00030g01847"/>
    <property type="gene ID" value="Minc3s00030g01847"/>
</dbReference>
<feature type="compositionally biased region" description="Acidic residues" evidence="2">
    <location>
        <begin position="436"/>
        <end position="466"/>
    </location>
</feature>
<organism evidence="4 5">
    <name type="scientific">Meloidogyne incognita</name>
    <name type="common">Southern root-knot nematode worm</name>
    <name type="synonym">Oxyuris incognita</name>
    <dbReference type="NCBI Taxonomy" id="6306"/>
    <lineage>
        <taxon>Eukaryota</taxon>
        <taxon>Metazoa</taxon>
        <taxon>Ecdysozoa</taxon>
        <taxon>Nematoda</taxon>
        <taxon>Chromadorea</taxon>
        <taxon>Rhabditida</taxon>
        <taxon>Tylenchina</taxon>
        <taxon>Tylenchomorpha</taxon>
        <taxon>Tylenchoidea</taxon>
        <taxon>Meloidogynidae</taxon>
        <taxon>Meloidogyninae</taxon>
        <taxon>Meloidogyne</taxon>
        <taxon>Meloidogyne incognita group</taxon>
    </lineage>
</organism>
<dbReference type="InterPro" id="IPR013087">
    <property type="entry name" value="Znf_C2H2_type"/>
</dbReference>
<dbReference type="InterPro" id="IPR036236">
    <property type="entry name" value="Znf_C2H2_sf"/>
</dbReference>
<dbReference type="SMART" id="SM00355">
    <property type="entry name" value="ZnF_C2H2"/>
    <property type="match status" value="3"/>
</dbReference>
<dbReference type="Proteomes" id="UP000887563">
    <property type="component" value="Unplaced"/>
</dbReference>
<keyword evidence="1" id="KW-0479">Metal-binding</keyword>
<feature type="compositionally biased region" description="Basic and acidic residues" evidence="2">
    <location>
        <begin position="127"/>
        <end position="139"/>
    </location>
</feature>
<dbReference type="AlphaFoldDB" id="A0A914KKL4"/>
<dbReference type="PROSITE" id="PS00028">
    <property type="entry name" value="ZINC_FINGER_C2H2_1"/>
    <property type="match status" value="1"/>
</dbReference>
<dbReference type="SUPFAM" id="SSF57667">
    <property type="entry name" value="beta-beta-alpha zinc fingers"/>
    <property type="match status" value="1"/>
</dbReference>
<dbReference type="InterPro" id="IPR055937">
    <property type="entry name" value="DUF7515"/>
</dbReference>
<reference evidence="5" key="1">
    <citation type="submission" date="2022-11" db="UniProtKB">
        <authorList>
            <consortium name="WormBaseParasite"/>
        </authorList>
    </citation>
    <scope>IDENTIFICATION</scope>
</reference>
<protein>
    <submittedName>
        <fullName evidence="5">C2H2-type domain-containing protein</fullName>
    </submittedName>
</protein>
<evidence type="ECO:0000259" key="3">
    <source>
        <dbReference type="PROSITE" id="PS50157"/>
    </source>
</evidence>
<evidence type="ECO:0000313" key="4">
    <source>
        <dbReference type="Proteomes" id="UP000887563"/>
    </source>
</evidence>
<dbReference type="Pfam" id="PF24359">
    <property type="entry name" value="DUF7515"/>
    <property type="match status" value="1"/>
</dbReference>
<dbReference type="GO" id="GO:0008270">
    <property type="term" value="F:zinc ion binding"/>
    <property type="evidence" value="ECO:0007669"/>
    <property type="project" value="UniProtKB-KW"/>
</dbReference>
<evidence type="ECO:0000313" key="5">
    <source>
        <dbReference type="WBParaSite" id="Minc3s00030g01847"/>
    </source>
</evidence>
<evidence type="ECO:0000256" key="2">
    <source>
        <dbReference type="SAM" id="MobiDB-lite"/>
    </source>
</evidence>
<proteinExistence type="predicted"/>